<evidence type="ECO:0000313" key="6">
    <source>
        <dbReference type="Proteomes" id="UP001152872"/>
    </source>
</evidence>
<evidence type="ECO:0000313" key="5">
    <source>
        <dbReference type="EMBL" id="MDG3495132.1"/>
    </source>
</evidence>
<keyword evidence="6" id="KW-1185">Reference proteome</keyword>
<dbReference type="GO" id="GO:0008970">
    <property type="term" value="F:phospholipase A1 activity"/>
    <property type="evidence" value="ECO:0007669"/>
    <property type="project" value="TreeGrafter"/>
</dbReference>
<dbReference type="RefSeq" id="WP_052017693.1">
    <property type="nucleotide sequence ID" value="NZ_VBTY01000083.1"/>
</dbReference>
<evidence type="ECO:0000256" key="3">
    <source>
        <dbReference type="ARBA" id="ARBA00023098"/>
    </source>
</evidence>
<dbReference type="Pfam" id="PF04970">
    <property type="entry name" value="LRAT"/>
    <property type="match status" value="1"/>
</dbReference>
<comment type="caution">
    <text evidence="5">The sequence shown here is derived from an EMBL/GenBank/DDBJ whole genome shotgun (WGS) entry which is preliminary data.</text>
</comment>
<dbReference type="InterPro" id="IPR051496">
    <property type="entry name" value="H-rev107_PLA/AT"/>
</dbReference>
<organism evidence="5 6">
    <name type="scientific">Pseudanabaena catenata USMAC16</name>
    <dbReference type="NCBI Taxonomy" id="1855837"/>
    <lineage>
        <taxon>Bacteria</taxon>
        <taxon>Bacillati</taxon>
        <taxon>Cyanobacteriota</taxon>
        <taxon>Cyanophyceae</taxon>
        <taxon>Pseudanabaenales</taxon>
        <taxon>Pseudanabaenaceae</taxon>
        <taxon>Pseudanabaena</taxon>
    </lineage>
</organism>
<dbReference type="PANTHER" id="PTHR13943:SF77">
    <property type="entry name" value="LRAT DOMAIN-CONTAINING PROTEIN"/>
    <property type="match status" value="1"/>
</dbReference>
<dbReference type="EMBL" id="VBTY01000083">
    <property type="protein sequence ID" value="MDG3495132.1"/>
    <property type="molecule type" value="Genomic_DNA"/>
</dbReference>
<evidence type="ECO:0000256" key="1">
    <source>
        <dbReference type="ARBA" id="ARBA00022679"/>
    </source>
</evidence>
<dbReference type="PANTHER" id="PTHR13943">
    <property type="entry name" value="HRAS-LIKE SUPPRESSOR - RELATED"/>
    <property type="match status" value="1"/>
</dbReference>
<dbReference type="GO" id="GO:0070292">
    <property type="term" value="P:N-acylphosphatidylethanolamine metabolic process"/>
    <property type="evidence" value="ECO:0007669"/>
    <property type="project" value="TreeGrafter"/>
</dbReference>
<evidence type="ECO:0000256" key="2">
    <source>
        <dbReference type="ARBA" id="ARBA00022801"/>
    </source>
</evidence>
<gene>
    <name evidence="5" type="ORF">FEV09_11235</name>
</gene>
<protein>
    <submittedName>
        <fullName evidence="5">Lecithin retinol acyltransferase family protein</fullName>
    </submittedName>
</protein>
<dbReference type="GO" id="GO:0016410">
    <property type="term" value="F:N-acyltransferase activity"/>
    <property type="evidence" value="ECO:0007669"/>
    <property type="project" value="TreeGrafter"/>
</dbReference>
<keyword evidence="3" id="KW-0443">Lipid metabolism</keyword>
<sequence>MIHYFGNEVRKDSLKKFAHGDINRISVKSYYQCSDVDKVRARAKRKLGERKYKLLTCNCEHFATWCKTGKWKSNQIEQLHKSTFIYVGHHSYKAIRKVSKETTKATSSIRKVFKRLRLI</sequence>
<evidence type="ECO:0000259" key="4">
    <source>
        <dbReference type="PROSITE" id="PS51934"/>
    </source>
</evidence>
<keyword evidence="1" id="KW-0808">Transferase</keyword>
<keyword evidence="2" id="KW-0378">Hydrolase</keyword>
<keyword evidence="5" id="KW-0012">Acyltransferase</keyword>
<dbReference type="InterPro" id="IPR007053">
    <property type="entry name" value="LRAT_dom"/>
</dbReference>
<dbReference type="AlphaFoldDB" id="A0A9X4RIG3"/>
<dbReference type="Proteomes" id="UP001152872">
    <property type="component" value="Unassembled WGS sequence"/>
</dbReference>
<accession>A0A9X4RIG3</accession>
<dbReference type="GO" id="GO:0005737">
    <property type="term" value="C:cytoplasm"/>
    <property type="evidence" value="ECO:0007669"/>
    <property type="project" value="TreeGrafter"/>
</dbReference>
<feature type="domain" description="LRAT" evidence="4">
    <location>
        <begin position="1"/>
        <end position="75"/>
    </location>
</feature>
<dbReference type="Gene3D" id="3.90.1720.10">
    <property type="entry name" value="endopeptidase domain like (from Nostoc punctiforme)"/>
    <property type="match status" value="1"/>
</dbReference>
<dbReference type="PROSITE" id="PS51934">
    <property type="entry name" value="LRAT"/>
    <property type="match status" value="1"/>
</dbReference>
<dbReference type="GO" id="GO:0004623">
    <property type="term" value="F:phospholipase A2 activity"/>
    <property type="evidence" value="ECO:0007669"/>
    <property type="project" value="TreeGrafter"/>
</dbReference>
<proteinExistence type="predicted"/>
<name>A0A9X4RIG3_9CYAN</name>
<reference evidence="5" key="1">
    <citation type="submission" date="2019-05" db="EMBL/GenBank/DDBJ databases">
        <title>Whole genome sequencing of Pseudanabaena catenata USMAC16.</title>
        <authorList>
            <person name="Khan Z."/>
            <person name="Omar W.M."/>
            <person name="Convey P."/>
            <person name="Merican F."/>
            <person name="Najimudin N."/>
        </authorList>
    </citation>
    <scope>NUCLEOTIDE SEQUENCE</scope>
    <source>
        <strain evidence="5">USMAC16</strain>
    </source>
</reference>